<accession>A0A2H0VEM5</accession>
<sequence length="551" mass="64034">MKSVLYARVSTEEQKNNQTIDTQIHGIGGMLQYAANHKLPVPDESMIFVDDGFSGATLIRPALTAFREYLKTHDDVGYFLVYDADRIGRDTYNQLIILEELKKKNVTIHFKTGELGSTPNDKLLFTILSAFSEFERAKIMERTQRGMKRRIESGKFNGGRPMFGYRYNYPIGKHELDETEAKVVKMIYDWYTEDKLNIRQIQAKLFELKIPTKYDALKNTEKNKKMKGLKKYPVGWWSEVTIRNVLANEAYTGRWYCGKNRTIKLDVANPRTGKPKVRQVRRDKEEWHPIEIPRIVSDEQHKKALLQARKNLMFAKRCTKQTYLLQGLIRCAKDGLRYRGHQEKSGVIYYYCKSRANNTPQENCNSPYLRADQIEPMVWNTVKSILENPEEVFNTFRDESILNEERAKSIEGRLDYIDGAIKKLEVAKKRITEAFKAEAMTLPEFRKEKTDIELSEEKLISERDGLKMKLNVQHDVGAKIDLFKETCHKFLSKINDPKIVTERLKKDIIKLVIDEVVIEGESVKIFATIPLPNKIHEREMDKTDIPGTFNA</sequence>
<feature type="non-terminal residue" evidence="8">
    <location>
        <position position="551"/>
    </location>
</feature>
<gene>
    <name evidence="8" type="ORF">COT91_00975</name>
</gene>
<dbReference type="GO" id="GO:0000150">
    <property type="term" value="F:DNA strand exchange activity"/>
    <property type="evidence" value="ECO:0007669"/>
    <property type="project" value="InterPro"/>
</dbReference>
<evidence type="ECO:0000313" key="8">
    <source>
        <dbReference type="EMBL" id="PIR97533.1"/>
    </source>
</evidence>
<evidence type="ECO:0000259" key="7">
    <source>
        <dbReference type="PROSITE" id="PS51737"/>
    </source>
</evidence>
<dbReference type="InterPro" id="IPR006119">
    <property type="entry name" value="Resolv_N"/>
</dbReference>
<proteinExistence type="predicted"/>
<dbReference type="Gene3D" id="3.90.1750.20">
    <property type="entry name" value="Putative Large Serine Recombinase, Chain B, Domain 2"/>
    <property type="match status" value="1"/>
</dbReference>
<evidence type="ECO:0000313" key="9">
    <source>
        <dbReference type="Proteomes" id="UP000230557"/>
    </source>
</evidence>
<keyword evidence="3" id="KW-0233">DNA recombination</keyword>
<comment type="caution">
    <text evidence="8">The sequence shown here is derived from an EMBL/GenBank/DDBJ whole genome shotgun (WGS) entry which is preliminary data.</text>
</comment>
<evidence type="ECO:0000256" key="5">
    <source>
        <dbReference type="PROSITE-ProRule" id="PRU10137"/>
    </source>
</evidence>
<evidence type="ECO:0000256" key="1">
    <source>
        <dbReference type="ARBA" id="ARBA00022908"/>
    </source>
</evidence>
<dbReference type="PANTHER" id="PTHR30461:SF23">
    <property type="entry name" value="DNA RECOMBINASE-RELATED"/>
    <property type="match status" value="1"/>
</dbReference>
<dbReference type="Pfam" id="PF13408">
    <property type="entry name" value="Zn_ribbon_recom"/>
    <property type="match status" value="1"/>
</dbReference>
<dbReference type="InterPro" id="IPR036162">
    <property type="entry name" value="Resolvase-like_N_sf"/>
</dbReference>
<keyword evidence="1" id="KW-0229">DNA integration</keyword>
<organism evidence="8 9">
    <name type="scientific">Candidatus Doudnabacteria bacterium CG10_big_fil_rev_8_21_14_0_10_41_10</name>
    <dbReference type="NCBI Taxonomy" id="1974551"/>
    <lineage>
        <taxon>Bacteria</taxon>
        <taxon>Candidatus Doudnaibacteriota</taxon>
    </lineage>
</organism>
<dbReference type="InterPro" id="IPR011109">
    <property type="entry name" value="DNA_bind_recombinase_dom"/>
</dbReference>
<dbReference type="InterPro" id="IPR050639">
    <property type="entry name" value="SSR_resolvase"/>
</dbReference>
<dbReference type="Pfam" id="PF07508">
    <property type="entry name" value="Recombinase"/>
    <property type="match status" value="1"/>
</dbReference>
<dbReference type="PROSITE" id="PS51737">
    <property type="entry name" value="RECOMBINASE_DNA_BIND"/>
    <property type="match status" value="1"/>
</dbReference>
<evidence type="ECO:0000256" key="2">
    <source>
        <dbReference type="ARBA" id="ARBA00023125"/>
    </source>
</evidence>
<protein>
    <recommendedName>
        <fullName evidence="10">Recombinase family protein</fullName>
    </recommendedName>
</protein>
<dbReference type="GO" id="GO:0003677">
    <property type="term" value="F:DNA binding"/>
    <property type="evidence" value="ECO:0007669"/>
    <property type="project" value="UniProtKB-KW"/>
</dbReference>
<dbReference type="InterPro" id="IPR038109">
    <property type="entry name" value="DNA_bind_recomb_sf"/>
</dbReference>
<evidence type="ECO:0000256" key="4">
    <source>
        <dbReference type="PIRSR" id="PIRSR606118-50"/>
    </source>
</evidence>
<feature type="domain" description="Recombinase" evidence="7">
    <location>
        <begin position="162"/>
        <end position="311"/>
    </location>
</feature>
<dbReference type="PANTHER" id="PTHR30461">
    <property type="entry name" value="DNA-INVERTASE FROM LAMBDOID PROPHAGE"/>
    <property type="match status" value="1"/>
</dbReference>
<dbReference type="Proteomes" id="UP000230557">
    <property type="component" value="Unassembled WGS sequence"/>
</dbReference>
<dbReference type="EMBL" id="PFAJ01000012">
    <property type="protein sequence ID" value="PIR97533.1"/>
    <property type="molecule type" value="Genomic_DNA"/>
</dbReference>
<evidence type="ECO:0008006" key="10">
    <source>
        <dbReference type="Google" id="ProtNLM"/>
    </source>
</evidence>
<dbReference type="SUPFAM" id="SSF53041">
    <property type="entry name" value="Resolvase-like"/>
    <property type="match status" value="1"/>
</dbReference>
<feature type="active site" description="O-(5'-phospho-DNA)-serine intermediate" evidence="4 5">
    <location>
        <position position="10"/>
    </location>
</feature>
<name>A0A2H0VEM5_9BACT</name>
<dbReference type="Gene3D" id="3.40.50.1390">
    <property type="entry name" value="Resolvase, N-terminal catalytic domain"/>
    <property type="match status" value="1"/>
</dbReference>
<dbReference type="GO" id="GO:0015074">
    <property type="term" value="P:DNA integration"/>
    <property type="evidence" value="ECO:0007669"/>
    <property type="project" value="UniProtKB-KW"/>
</dbReference>
<dbReference type="PROSITE" id="PS51736">
    <property type="entry name" value="RECOMBINASES_3"/>
    <property type="match status" value="1"/>
</dbReference>
<dbReference type="SMART" id="SM00857">
    <property type="entry name" value="Resolvase"/>
    <property type="match status" value="1"/>
</dbReference>
<dbReference type="CDD" id="cd00338">
    <property type="entry name" value="Ser_Recombinase"/>
    <property type="match status" value="1"/>
</dbReference>
<keyword evidence="2" id="KW-0238">DNA-binding</keyword>
<dbReference type="InterPro" id="IPR025827">
    <property type="entry name" value="Zn_ribbon_recom_dom"/>
</dbReference>
<evidence type="ECO:0000259" key="6">
    <source>
        <dbReference type="PROSITE" id="PS51736"/>
    </source>
</evidence>
<dbReference type="PROSITE" id="PS00397">
    <property type="entry name" value="RECOMBINASES_1"/>
    <property type="match status" value="1"/>
</dbReference>
<evidence type="ECO:0000256" key="3">
    <source>
        <dbReference type="ARBA" id="ARBA00023172"/>
    </source>
</evidence>
<dbReference type="AlphaFoldDB" id="A0A2H0VEM5"/>
<dbReference type="Pfam" id="PF00239">
    <property type="entry name" value="Resolvase"/>
    <property type="match status" value="1"/>
</dbReference>
<reference evidence="9" key="1">
    <citation type="submission" date="2017-09" db="EMBL/GenBank/DDBJ databases">
        <title>Depth-based differentiation of microbial function through sediment-hosted aquifers and enrichment of novel symbionts in the deep terrestrial subsurface.</title>
        <authorList>
            <person name="Probst A.J."/>
            <person name="Ladd B."/>
            <person name="Jarett J.K."/>
            <person name="Geller-Mcgrath D.E."/>
            <person name="Sieber C.M.K."/>
            <person name="Emerson J.B."/>
            <person name="Anantharaman K."/>
            <person name="Thomas B.C."/>
            <person name="Malmstrom R."/>
            <person name="Stieglmeier M."/>
            <person name="Klingl A."/>
            <person name="Woyke T."/>
            <person name="Ryan C.M."/>
            <person name="Banfield J.F."/>
        </authorList>
    </citation>
    <scope>NUCLEOTIDE SEQUENCE [LARGE SCALE GENOMIC DNA]</scope>
</reference>
<dbReference type="InterPro" id="IPR006118">
    <property type="entry name" value="Recombinase_CS"/>
</dbReference>
<feature type="domain" description="Resolvase/invertase-type recombinase catalytic" evidence="6">
    <location>
        <begin position="2"/>
        <end position="154"/>
    </location>
</feature>